<evidence type="ECO:0000256" key="3">
    <source>
        <dbReference type="ARBA" id="ARBA00022475"/>
    </source>
</evidence>
<comment type="caution">
    <text evidence="9">The sequence shown here is derived from an EMBL/GenBank/DDBJ whole genome shotgun (WGS) entry which is preliminary data.</text>
</comment>
<evidence type="ECO:0000256" key="7">
    <source>
        <dbReference type="SAM" id="Phobius"/>
    </source>
</evidence>
<dbReference type="Proteomes" id="UP001185068">
    <property type="component" value="Unassembled WGS sequence"/>
</dbReference>
<evidence type="ECO:0000256" key="6">
    <source>
        <dbReference type="ARBA" id="ARBA00023136"/>
    </source>
</evidence>
<dbReference type="GO" id="GO:0005886">
    <property type="term" value="C:plasma membrane"/>
    <property type="evidence" value="ECO:0007669"/>
    <property type="project" value="UniProtKB-SubCell"/>
</dbReference>
<sequence length="298" mass="32909">MNALLYGLVVIIWGTTWIAIFLQQGPVAAPVSIFWRFAVASLTMMVVLLALRRLRTLALRDHLFCLLQGCCVFCFNFWCFYTAAAHINTGLESVIFSMAVLYNAINSFIFFGQRPPARFWTAAALGLVGIITLFWDDLLASGWSASLLTGIGLSALGTYGFSLGNMISMRHQRRGLETMTTNAWAMLYGTLVMGCIALFRGDSFVPEWTLSYMGALVYLALFGSVIAFGAYFTLVGRIGPGKAAYSTLLFPLVALSISTVYEGYVWHINGIVGLVLILGGNMVMFTKPETWFRRLRTA</sequence>
<dbReference type="GeneID" id="72832032"/>
<comment type="subcellular location">
    <subcellularLocation>
        <location evidence="1">Cell membrane</location>
        <topology evidence="1">Multi-pass membrane protein</topology>
    </subcellularLocation>
</comment>
<feature type="transmembrane region" description="Helical" evidence="7">
    <location>
        <begin position="182"/>
        <end position="199"/>
    </location>
</feature>
<dbReference type="PATRIC" id="fig|1619248.3.peg.93"/>
<proteinExistence type="inferred from homology"/>
<reference evidence="9 11" key="1">
    <citation type="submission" date="2015-03" db="EMBL/GenBank/DDBJ databases">
        <authorList>
            <person name="McCorrison J."/>
            <person name="Sanka R."/>
            <person name="Adams M."/>
            <person name="Brinkac L."/>
            <person name="Nierman W."/>
            <person name="Sutton G."/>
            <person name="Nelson K."/>
            <person name="Kiedrowski L."/>
            <person name="Guerrero D."/>
            <person name="Bonomo R."/>
        </authorList>
    </citation>
    <scope>NUCLEOTIDE SEQUENCE [LARGE SCALE GENOMIC DNA]</scope>
    <source>
        <strain evidence="9 11">35699</strain>
    </source>
</reference>
<keyword evidence="3" id="KW-1003">Cell membrane</keyword>
<feature type="transmembrane region" description="Helical" evidence="7">
    <location>
        <begin position="211"/>
        <end position="231"/>
    </location>
</feature>
<dbReference type="EMBL" id="JALLIR010000001">
    <property type="protein sequence ID" value="MDR9946852.1"/>
    <property type="molecule type" value="Genomic_DNA"/>
</dbReference>
<gene>
    <name evidence="10" type="ORF">MX989_12270</name>
    <name evidence="9" type="ORF">SS37_00440</name>
</gene>
<evidence type="ECO:0000313" key="10">
    <source>
        <dbReference type="EMBL" id="MDR9946852.1"/>
    </source>
</evidence>
<dbReference type="PANTHER" id="PTHR32322">
    <property type="entry name" value="INNER MEMBRANE TRANSPORTER"/>
    <property type="match status" value="1"/>
</dbReference>
<feature type="domain" description="EamA" evidence="8">
    <location>
        <begin position="7"/>
        <end position="134"/>
    </location>
</feature>
<dbReference type="OrthoDB" id="2352272at2"/>
<feature type="domain" description="EamA" evidence="8">
    <location>
        <begin position="165"/>
        <end position="285"/>
    </location>
</feature>
<evidence type="ECO:0000256" key="1">
    <source>
        <dbReference type="ARBA" id="ARBA00004651"/>
    </source>
</evidence>
<comment type="similarity">
    <text evidence="2">Belongs to the EamA transporter family.</text>
</comment>
<feature type="transmembrane region" description="Helical" evidence="7">
    <location>
        <begin position="141"/>
        <end position="161"/>
    </location>
</feature>
<evidence type="ECO:0000313" key="9">
    <source>
        <dbReference type="EMBL" id="KJN32818.1"/>
    </source>
</evidence>
<feature type="transmembrane region" description="Helical" evidence="7">
    <location>
        <begin position="5"/>
        <end position="22"/>
    </location>
</feature>
<organism evidence="9 11">
    <name type="scientific">Enterobacter sichuanensis</name>
    <dbReference type="NCBI Taxonomy" id="2071710"/>
    <lineage>
        <taxon>Bacteria</taxon>
        <taxon>Pseudomonadati</taxon>
        <taxon>Pseudomonadota</taxon>
        <taxon>Gammaproteobacteria</taxon>
        <taxon>Enterobacterales</taxon>
        <taxon>Enterobacteriaceae</taxon>
        <taxon>Enterobacter</taxon>
        <taxon>Enterobacter cloacae complex</taxon>
    </lineage>
</organism>
<reference evidence="10" key="2">
    <citation type="submission" date="2022-11" db="EMBL/GenBank/DDBJ databases">
        <title>blaNDM-1 and qnrB1 co-producing ST413 Enterobacter.</title>
        <authorList>
            <person name="Halder G."/>
            <person name="Chaudhuri B."/>
            <person name="Dutta S."/>
        </authorList>
    </citation>
    <scope>NUCLEOTIDE SEQUENCE</scope>
    <source>
        <strain evidence="10">PEER684</strain>
    </source>
</reference>
<dbReference type="EMBL" id="JZYX01000001">
    <property type="protein sequence ID" value="KJN32818.1"/>
    <property type="molecule type" value="Genomic_DNA"/>
</dbReference>
<dbReference type="Pfam" id="PF00892">
    <property type="entry name" value="EamA"/>
    <property type="match status" value="2"/>
</dbReference>
<protein>
    <submittedName>
        <fullName evidence="10">EamA family transporter</fullName>
    </submittedName>
    <submittedName>
        <fullName evidence="9">Multidrug DMT transporter permease</fullName>
    </submittedName>
</protein>
<dbReference type="InterPro" id="IPR037185">
    <property type="entry name" value="EmrE-like"/>
</dbReference>
<keyword evidence="4 7" id="KW-0812">Transmembrane</keyword>
<dbReference type="SUPFAM" id="SSF103481">
    <property type="entry name" value="Multidrug resistance efflux transporter EmrE"/>
    <property type="match status" value="2"/>
</dbReference>
<dbReference type="PANTHER" id="PTHR32322:SF2">
    <property type="entry name" value="EAMA DOMAIN-CONTAINING PROTEIN"/>
    <property type="match status" value="1"/>
</dbReference>
<dbReference type="InterPro" id="IPR000620">
    <property type="entry name" value="EamA_dom"/>
</dbReference>
<name>A0A0F1BFH3_9ENTR</name>
<evidence type="ECO:0000256" key="5">
    <source>
        <dbReference type="ARBA" id="ARBA00022989"/>
    </source>
</evidence>
<evidence type="ECO:0000259" key="8">
    <source>
        <dbReference type="Pfam" id="PF00892"/>
    </source>
</evidence>
<dbReference type="AlphaFoldDB" id="A0A0F1BFH3"/>
<evidence type="ECO:0000256" key="4">
    <source>
        <dbReference type="ARBA" id="ARBA00022692"/>
    </source>
</evidence>
<dbReference type="InterPro" id="IPR050638">
    <property type="entry name" value="AA-Vitamin_Transporters"/>
</dbReference>
<feature type="transmembrane region" description="Helical" evidence="7">
    <location>
        <begin position="34"/>
        <end position="51"/>
    </location>
</feature>
<dbReference type="RefSeq" id="WP_045284367.1">
    <property type="nucleotide sequence ID" value="NZ_CABMND010000001.1"/>
</dbReference>
<feature type="transmembrane region" description="Helical" evidence="7">
    <location>
        <begin position="63"/>
        <end position="87"/>
    </location>
</feature>
<keyword evidence="6 7" id="KW-0472">Membrane</keyword>
<accession>A0A0F1BFH3</accession>
<dbReference type="Proteomes" id="UP000033352">
    <property type="component" value="Unassembled WGS sequence"/>
</dbReference>
<evidence type="ECO:0000313" key="11">
    <source>
        <dbReference type="Proteomes" id="UP000033352"/>
    </source>
</evidence>
<feature type="transmembrane region" description="Helical" evidence="7">
    <location>
        <begin position="93"/>
        <end position="112"/>
    </location>
</feature>
<feature type="transmembrane region" description="Helical" evidence="7">
    <location>
        <begin position="267"/>
        <end position="286"/>
    </location>
</feature>
<keyword evidence="5 7" id="KW-1133">Transmembrane helix</keyword>
<feature type="transmembrane region" description="Helical" evidence="7">
    <location>
        <begin position="119"/>
        <end position="135"/>
    </location>
</feature>
<feature type="transmembrane region" description="Helical" evidence="7">
    <location>
        <begin position="243"/>
        <end position="261"/>
    </location>
</feature>
<evidence type="ECO:0000256" key="2">
    <source>
        <dbReference type="ARBA" id="ARBA00007362"/>
    </source>
</evidence>